<evidence type="ECO:0000256" key="1">
    <source>
        <dbReference type="ARBA" id="ARBA00022801"/>
    </source>
</evidence>
<protein>
    <submittedName>
        <fullName evidence="3">Uncharacterized protein</fullName>
    </submittedName>
</protein>
<organism evidence="3 4">
    <name type="scientific">Deinandra increscens subsp. villosa</name>
    <dbReference type="NCBI Taxonomy" id="3103831"/>
    <lineage>
        <taxon>Eukaryota</taxon>
        <taxon>Viridiplantae</taxon>
        <taxon>Streptophyta</taxon>
        <taxon>Embryophyta</taxon>
        <taxon>Tracheophyta</taxon>
        <taxon>Spermatophyta</taxon>
        <taxon>Magnoliopsida</taxon>
        <taxon>eudicotyledons</taxon>
        <taxon>Gunneridae</taxon>
        <taxon>Pentapetalae</taxon>
        <taxon>asterids</taxon>
        <taxon>campanulids</taxon>
        <taxon>Asterales</taxon>
        <taxon>Asteraceae</taxon>
        <taxon>Asteroideae</taxon>
        <taxon>Heliantheae alliance</taxon>
        <taxon>Madieae</taxon>
        <taxon>Madiinae</taxon>
        <taxon>Deinandra</taxon>
    </lineage>
</organism>
<accession>A0AAP0HCV0</accession>
<keyword evidence="2" id="KW-0442">Lipid degradation</keyword>
<reference evidence="3 4" key="1">
    <citation type="submission" date="2024-04" db="EMBL/GenBank/DDBJ databases">
        <title>The reference genome of an endangered Asteraceae, Deinandra increscens subsp. villosa, native to the Central Coast of California.</title>
        <authorList>
            <person name="Guilliams M."/>
            <person name="Hasenstab-Lehman K."/>
            <person name="Meyer R."/>
            <person name="Mcevoy S."/>
        </authorList>
    </citation>
    <scope>NUCLEOTIDE SEQUENCE [LARGE SCALE GENOMIC DNA]</scope>
    <source>
        <tissue evidence="3">Leaf</tissue>
    </source>
</reference>
<name>A0AAP0HCV0_9ASTR</name>
<evidence type="ECO:0000313" key="4">
    <source>
        <dbReference type="Proteomes" id="UP001408789"/>
    </source>
</evidence>
<sequence length="256" mass="28503">MSRRIIMKLELRMPFSISDPVSTLLRSILYFHPAIFFPVFGEDAGVMLAELNFGLDEKVQPILIPLYFRRCNPCYEELRIKPSLIRISGSQPACMGSYPFSLYAMPSPNGLVEASLNTAGETEGDHKSPDGKEELSIKRCEAIIIKTNHEMAVSIWLAACWNLTGWLQGVLRWQDGAIVANNPTIFAIREAQLLWLDAEIDTLVSVGCCSVPAKACKGGWRYLDTGQVLIESACSVKQVEEALSTLLPMIPEINYF</sequence>
<keyword evidence="4" id="KW-1185">Reference proteome</keyword>
<dbReference type="EMBL" id="JBCNJP010000003">
    <property type="protein sequence ID" value="KAK9080026.1"/>
    <property type="molecule type" value="Genomic_DNA"/>
</dbReference>
<evidence type="ECO:0000256" key="2">
    <source>
        <dbReference type="ARBA" id="ARBA00022963"/>
    </source>
</evidence>
<keyword evidence="1" id="KW-0378">Hydrolase</keyword>
<dbReference type="PANTHER" id="PTHR24185">
    <property type="entry name" value="CALCIUM-INDEPENDENT PHOSPHOLIPASE A2-GAMMA"/>
    <property type="match status" value="1"/>
</dbReference>
<dbReference type="Proteomes" id="UP001408789">
    <property type="component" value="Unassembled WGS sequence"/>
</dbReference>
<dbReference type="GO" id="GO:0004620">
    <property type="term" value="F:phospholipase activity"/>
    <property type="evidence" value="ECO:0007669"/>
    <property type="project" value="TreeGrafter"/>
</dbReference>
<dbReference type="PANTHER" id="PTHR24185:SF1">
    <property type="entry name" value="CALCIUM-INDEPENDENT PHOSPHOLIPASE A2-GAMMA"/>
    <property type="match status" value="1"/>
</dbReference>
<dbReference type="AlphaFoldDB" id="A0AAP0HCV0"/>
<dbReference type="Gene3D" id="3.40.1090.10">
    <property type="entry name" value="Cytosolic phospholipase A2 catalytic domain"/>
    <property type="match status" value="1"/>
</dbReference>
<dbReference type="GO" id="GO:0016042">
    <property type="term" value="P:lipid catabolic process"/>
    <property type="evidence" value="ECO:0007669"/>
    <property type="project" value="UniProtKB-KW"/>
</dbReference>
<dbReference type="GO" id="GO:0016020">
    <property type="term" value="C:membrane"/>
    <property type="evidence" value="ECO:0007669"/>
    <property type="project" value="TreeGrafter"/>
</dbReference>
<keyword evidence="2" id="KW-0443">Lipid metabolism</keyword>
<evidence type="ECO:0000313" key="3">
    <source>
        <dbReference type="EMBL" id="KAK9080026.1"/>
    </source>
</evidence>
<proteinExistence type="predicted"/>
<gene>
    <name evidence="3" type="ORF">SSX86_001701</name>
</gene>
<comment type="caution">
    <text evidence="3">The sequence shown here is derived from an EMBL/GenBank/DDBJ whole genome shotgun (WGS) entry which is preliminary data.</text>
</comment>
<dbReference type="GO" id="GO:0006631">
    <property type="term" value="P:fatty acid metabolic process"/>
    <property type="evidence" value="ECO:0007669"/>
    <property type="project" value="TreeGrafter"/>
</dbReference>